<keyword evidence="1" id="KW-0812">Transmembrane</keyword>
<evidence type="ECO:0000256" key="1">
    <source>
        <dbReference type="SAM" id="Phobius"/>
    </source>
</evidence>
<feature type="transmembrane region" description="Helical" evidence="1">
    <location>
        <begin position="231"/>
        <end position="253"/>
    </location>
</feature>
<dbReference type="PANTHER" id="PTHR37305">
    <property type="entry name" value="INTEGRAL MEMBRANE PROTEIN-RELATED"/>
    <property type="match status" value="1"/>
</dbReference>
<feature type="transmembrane region" description="Helical" evidence="1">
    <location>
        <begin position="202"/>
        <end position="224"/>
    </location>
</feature>
<accession>A0A3N0CLW6</accession>
<evidence type="ECO:0008006" key="4">
    <source>
        <dbReference type="Google" id="ProtNLM"/>
    </source>
</evidence>
<dbReference type="Proteomes" id="UP000267128">
    <property type="component" value="Unassembled WGS sequence"/>
</dbReference>
<feature type="transmembrane region" description="Helical" evidence="1">
    <location>
        <begin position="157"/>
        <end position="182"/>
    </location>
</feature>
<dbReference type="RefSeq" id="WP_123226857.1">
    <property type="nucleotide sequence ID" value="NZ_RJSE01000005.1"/>
</dbReference>
<dbReference type="EMBL" id="RJSE01000005">
    <property type="protein sequence ID" value="RNL64281.1"/>
    <property type="molecule type" value="Genomic_DNA"/>
</dbReference>
<dbReference type="OrthoDB" id="3819831at2"/>
<feature type="transmembrane region" description="Helical" evidence="1">
    <location>
        <begin position="115"/>
        <end position="136"/>
    </location>
</feature>
<name>A0A3N0CLW6_9ACTN</name>
<evidence type="ECO:0000313" key="3">
    <source>
        <dbReference type="Proteomes" id="UP000267128"/>
    </source>
</evidence>
<dbReference type="PANTHER" id="PTHR37305:SF1">
    <property type="entry name" value="MEMBRANE PROTEIN"/>
    <property type="match status" value="1"/>
</dbReference>
<dbReference type="AlphaFoldDB" id="A0A3N0CLW6"/>
<organism evidence="2 3">
    <name type="scientific">Nocardioides marmoriginsengisoli</name>
    <dbReference type="NCBI Taxonomy" id="661483"/>
    <lineage>
        <taxon>Bacteria</taxon>
        <taxon>Bacillati</taxon>
        <taxon>Actinomycetota</taxon>
        <taxon>Actinomycetes</taxon>
        <taxon>Propionibacteriales</taxon>
        <taxon>Nocardioidaceae</taxon>
        <taxon>Nocardioides</taxon>
    </lineage>
</organism>
<keyword evidence="3" id="KW-1185">Reference proteome</keyword>
<gene>
    <name evidence="2" type="ORF">EFK50_07060</name>
</gene>
<protein>
    <recommendedName>
        <fullName evidence="4">ABC transporter permease</fullName>
    </recommendedName>
</protein>
<keyword evidence="1" id="KW-0472">Membrane</keyword>
<evidence type="ECO:0000313" key="2">
    <source>
        <dbReference type="EMBL" id="RNL64281.1"/>
    </source>
</evidence>
<sequence>MKRLILVELTRYRTRRAIVLLVLLAALLAAFVAFQSAWDTRPPTEAEIATAQANADIEATRAGLQEDLAQCLKDATSGVAGVPGAEQCREMYAPNTASYLPRDPLSLTGTLKGNGIGIAILVVGLLIIAGSTFAGADWSSGSMRNQVLFEPRRSRVWAAKATAVTLSSGLVALVVLGGFWLSLTLVAADRDVPHGSGVLEDVGWHLLRAVVLAMAAGLGAFALTTVFRGSFATLSVLFTYSVGGEIVFSLLPIDGIARWSLGNNVFGWLETNLRFYDPTTRCIENGTCKGAQHISHLDAGLYLLALLLIALSVSWWSFRRRDI</sequence>
<proteinExistence type="predicted"/>
<feature type="transmembrane region" description="Helical" evidence="1">
    <location>
        <begin position="299"/>
        <end position="318"/>
    </location>
</feature>
<comment type="caution">
    <text evidence="2">The sequence shown here is derived from an EMBL/GenBank/DDBJ whole genome shotgun (WGS) entry which is preliminary data.</text>
</comment>
<keyword evidence="1" id="KW-1133">Transmembrane helix</keyword>
<reference evidence="2 3" key="1">
    <citation type="submission" date="2018-11" db="EMBL/GenBank/DDBJ databases">
        <authorList>
            <person name="Li F."/>
        </authorList>
    </citation>
    <scope>NUCLEOTIDE SEQUENCE [LARGE SCALE GENOMIC DNA]</scope>
    <source>
        <strain evidence="2 3">Gsoil 097</strain>
    </source>
</reference>